<dbReference type="OMA" id="CKRIAPH"/>
<dbReference type="AlphaFoldDB" id="A0A0A1UG34"/>
<evidence type="ECO:0000259" key="1">
    <source>
        <dbReference type="PROSITE" id="PS51352"/>
    </source>
</evidence>
<dbReference type="VEuPathDB" id="AmoebaDB:EIN_381370"/>
<feature type="domain" description="Thioredoxin" evidence="1">
    <location>
        <begin position="1"/>
        <end position="105"/>
    </location>
</feature>
<dbReference type="KEGG" id="eiv:EIN_381760"/>
<accession>A0A0A1UG34</accession>
<gene>
    <name evidence="2" type="ORF">EIN_381370</name>
    <name evidence="3" type="ORF">EIN_381760</name>
</gene>
<dbReference type="InterPro" id="IPR050620">
    <property type="entry name" value="Thioredoxin_H-type-like"/>
</dbReference>
<dbReference type="OrthoDB" id="2121326at2759"/>
<evidence type="ECO:0000313" key="4">
    <source>
        <dbReference type="Proteomes" id="UP000014680"/>
    </source>
</evidence>
<protein>
    <submittedName>
        <fullName evidence="3">Thioredoxin H-type, putative</fullName>
    </submittedName>
</protein>
<dbReference type="GeneID" id="14891176"/>
<dbReference type="VEuPathDB" id="AmoebaDB:EIN_381760"/>
<evidence type="ECO:0000313" key="3">
    <source>
        <dbReference type="EMBL" id="ELP92199.1"/>
    </source>
</evidence>
<dbReference type="Proteomes" id="UP000014680">
    <property type="component" value="Unassembled WGS sequence"/>
</dbReference>
<dbReference type="InterPro" id="IPR013766">
    <property type="entry name" value="Thioredoxin_domain"/>
</dbReference>
<sequence length="106" mass="12036">MAEPIQLTDGAQLKEKIASGVAVVQFHATWCKDCIYVKPLYRKLVKESKNSVCIDVDVDKAPQLKAEYKVAHVPTFILYHNGVEQQRIVEPKYEQLEDFMSVAAKL</sequence>
<evidence type="ECO:0000313" key="2">
    <source>
        <dbReference type="EMBL" id="ELP92170.1"/>
    </source>
</evidence>
<proteinExistence type="predicted"/>
<dbReference type="KEGG" id="eiv:EIN_381370"/>
<dbReference type="RefSeq" id="XP_004258941.1">
    <property type="nucleotide sequence ID" value="XM_004258893.1"/>
</dbReference>
<dbReference type="SUPFAM" id="SSF52833">
    <property type="entry name" value="Thioredoxin-like"/>
    <property type="match status" value="1"/>
</dbReference>
<dbReference type="RefSeq" id="XP_004258970.1">
    <property type="nucleotide sequence ID" value="XM_004258922.1"/>
</dbReference>
<dbReference type="Gene3D" id="3.40.30.10">
    <property type="entry name" value="Glutaredoxin"/>
    <property type="match status" value="1"/>
</dbReference>
<name>A0A0A1UG34_ENTIV</name>
<dbReference type="EMBL" id="KB206395">
    <property type="protein sequence ID" value="ELP92199.1"/>
    <property type="molecule type" value="Genomic_DNA"/>
</dbReference>
<reference evidence="3 4" key="1">
    <citation type="submission" date="2012-10" db="EMBL/GenBank/DDBJ databases">
        <authorList>
            <person name="Zafar N."/>
            <person name="Inman J."/>
            <person name="Hall N."/>
            <person name="Lorenzi H."/>
            <person name="Caler E."/>
        </authorList>
    </citation>
    <scope>NUCLEOTIDE SEQUENCE [LARGE SCALE GENOMIC DNA]</scope>
    <source>
        <strain evidence="3 4">IP1</strain>
    </source>
</reference>
<dbReference type="InterPro" id="IPR036249">
    <property type="entry name" value="Thioredoxin-like_sf"/>
</dbReference>
<keyword evidence="4" id="KW-1185">Reference proteome</keyword>
<dbReference type="PROSITE" id="PS51352">
    <property type="entry name" value="THIOREDOXIN_2"/>
    <property type="match status" value="1"/>
</dbReference>
<dbReference type="EMBL" id="KB206395">
    <property type="protein sequence ID" value="ELP92170.1"/>
    <property type="molecule type" value="Genomic_DNA"/>
</dbReference>
<organism evidence="3 4">
    <name type="scientific">Entamoeba invadens IP1</name>
    <dbReference type="NCBI Taxonomy" id="370355"/>
    <lineage>
        <taxon>Eukaryota</taxon>
        <taxon>Amoebozoa</taxon>
        <taxon>Evosea</taxon>
        <taxon>Archamoebae</taxon>
        <taxon>Mastigamoebida</taxon>
        <taxon>Entamoebidae</taxon>
        <taxon>Entamoeba</taxon>
    </lineage>
</organism>
<dbReference type="Pfam" id="PF00085">
    <property type="entry name" value="Thioredoxin"/>
    <property type="match status" value="1"/>
</dbReference>
<dbReference type="CDD" id="cd02947">
    <property type="entry name" value="TRX_family"/>
    <property type="match status" value="1"/>
</dbReference>
<dbReference type="GeneID" id="14891097"/>
<dbReference type="PANTHER" id="PTHR10438:SF405">
    <property type="entry name" value="THIOREDOXIN DOMAIN-CONTAINING PROTEIN"/>
    <property type="match status" value="1"/>
</dbReference>
<dbReference type="PANTHER" id="PTHR10438">
    <property type="entry name" value="THIOREDOXIN"/>
    <property type="match status" value="1"/>
</dbReference>